<dbReference type="EMBL" id="JAGYPG010000003">
    <property type="protein sequence ID" value="MBS4196943.1"/>
    <property type="molecule type" value="Genomic_DNA"/>
</dbReference>
<accession>A0A942TFX2</accession>
<organism evidence="1 2">
    <name type="scientific">Lederbergia citri</name>
    <dbReference type="NCBI Taxonomy" id="2833580"/>
    <lineage>
        <taxon>Bacteria</taxon>
        <taxon>Bacillati</taxon>
        <taxon>Bacillota</taxon>
        <taxon>Bacilli</taxon>
        <taxon>Bacillales</taxon>
        <taxon>Bacillaceae</taxon>
        <taxon>Lederbergia</taxon>
    </lineage>
</organism>
<evidence type="ECO:0000313" key="1">
    <source>
        <dbReference type="EMBL" id="MBS4196943.1"/>
    </source>
</evidence>
<dbReference type="AlphaFoldDB" id="A0A942TFX2"/>
<protein>
    <submittedName>
        <fullName evidence="1">Uncharacterized protein</fullName>
    </submittedName>
</protein>
<gene>
    <name evidence="1" type="ORF">KHA97_17985</name>
</gene>
<name>A0A942TFX2_9BACI</name>
<sequence length="71" mass="8606">MYDDFEVKPMFEGQFHERPQFKVTIQGNDYQGIRHDGEIKWFHPHPHKVFEDQHVEAIESQVHEQLDNMVE</sequence>
<keyword evidence="2" id="KW-1185">Reference proteome</keyword>
<reference evidence="1 2" key="1">
    <citation type="submission" date="2021-05" db="EMBL/GenBank/DDBJ databases">
        <title>Novel Bacillus species.</title>
        <authorList>
            <person name="Liu G."/>
        </authorList>
    </citation>
    <scope>NUCLEOTIDE SEQUENCE [LARGE SCALE GENOMIC DNA]</scope>
    <source>
        <strain evidence="2">FJAT-49780</strain>
    </source>
</reference>
<dbReference type="RefSeq" id="WP_213126146.1">
    <property type="nucleotide sequence ID" value="NZ_JAGYPG010000003.1"/>
</dbReference>
<proteinExistence type="predicted"/>
<comment type="caution">
    <text evidence="1">The sequence shown here is derived from an EMBL/GenBank/DDBJ whole genome shotgun (WGS) entry which is preliminary data.</text>
</comment>
<dbReference type="Proteomes" id="UP000681414">
    <property type="component" value="Unassembled WGS sequence"/>
</dbReference>
<evidence type="ECO:0000313" key="2">
    <source>
        <dbReference type="Proteomes" id="UP000681414"/>
    </source>
</evidence>